<dbReference type="EMBL" id="VUNS01000002">
    <property type="protein sequence ID" value="MST95953.1"/>
    <property type="molecule type" value="Genomic_DNA"/>
</dbReference>
<dbReference type="Gene3D" id="3.90.280.10">
    <property type="entry name" value="PEBP-like"/>
    <property type="match status" value="1"/>
</dbReference>
<reference evidence="1 2" key="1">
    <citation type="submission" date="2019-08" db="EMBL/GenBank/DDBJ databases">
        <title>In-depth cultivation of the pig gut microbiome towards novel bacterial diversity and tailored functional studies.</title>
        <authorList>
            <person name="Wylensek D."/>
            <person name="Hitch T.C.A."/>
            <person name="Clavel T."/>
        </authorList>
    </citation>
    <scope>NUCLEOTIDE SEQUENCE [LARGE SCALE GENOMIC DNA]</scope>
    <source>
        <strain evidence="1 2">BBE-744-WT-12</strain>
    </source>
</reference>
<dbReference type="CDD" id="cd00865">
    <property type="entry name" value="PEBP_bact_arch"/>
    <property type="match status" value="1"/>
</dbReference>
<accession>A0A844FYJ3</accession>
<protein>
    <submittedName>
        <fullName evidence="1">YbhB/YbcL family Raf kinase inhibitor-like protein</fullName>
    </submittedName>
</protein>
<gene>
    <name evidence="1" type="ORF">FYJ85_02705</name>
</gene>
<evidence type="ECO:0000313" key="2">
    <source>
        <dbReference type="Proteomes" id="UP000435649"/>
    </source>
</evidence>
<name>A0A844FYJ3_9BACT</name>
<dbReference type="InterPro" id="IPR005247">
    <property type="entry name" value="YbhB_YbcL/LppC-like"/>
</dbReference>
<dbReference type="Pfam" id="PF01161">
    <property type="entry name" value="PBP"/>
    <property type="match status" value="1"/>
</dbReference>
<dbReference type="AlphaFoldDB" id="A0A844FYJ3"/>
<dbReference type="InterPro" id="IPR008914">
    <property type="entry name" value="PEBP"/>
</dbReference>
<dbReference type="NCBIfam" id="TIGR00481">
    <property type="entry name" value="YbhB/YbcL family Raf kinase inhibitor-like protein"/>
    <property type="match status" value="1"/>
</dbReference>
<organism evidence="1 2">
    <name type="scientific">Victivallis lenta</name>
    <dbReference type="NCBI Taxonomy" id="2606640"/>
    <lineage>
        <taxon>Bacteria</taxon>
        <taxon>Pseudomonadati</taxon>
        <taxon>Lentisphaerota</taxon>
        <taxon>Lentisphaeria</taxon>
        <taxon>Victivallales</taxon>
        <taxon>Victivallaceae</taxon>
        <taxon>Victivallis</taxon>
    </lineage>
</organism>
<evidence type="ECO:0000313" key="1">
    <source>
        <dbReference type="EMBL" id="MST95953.1"/>
    </source>
</evidence>
<comment type="caution">
    <text evidence="1">The sequence shown here is derived from an EMBL/GenBank/DDBJ whole genome shotgun (WGS) entry which is preliminary data.</text>
</comment>
<dbReference type="InterPro" id="IPR036610">
    <property type="entry name" value="PEBP-like_sf"/>
</dbReference>
<keyword evidence="2" id="KW-1185">Reference proteome</keyword>
<sequence length="171" mass="18510">MSVRSRGIENGIIDIRFGIFGTDNVAGIPMRSLPFTIEHAPEGTRTFALTLLDYDSVPVAGFCWIHWLAANFDRTEMPENASAEDSSDFVQGVNSWGAPLLGPNALHREAASAYGGMVPPNGPHRYQLTVYALSEKLPLKDGFLMNELLDAMSGRVLAAATLSGLYPAPEE</sequence>
<dbReference type="SUPFAM" id="SSF49777">
    <property type="entry name" value="PEBP-like"/>
    <property type="match status" value="1"/>
</dbReference>
<dbReference type="Proteomes" id="UP000435649">
    <property type="component" value="Unassembled WGS sequence"/>
</dbReference>
<proteinExistence type="predicted"/>